<reference evidence="2 3" key="1">
    <citation type="submission" date="2021-06" db="EMBL/GenBank/DDBJ databases">
        <title>A haploid diamondback moth (Plutella xylostella L.) genome assembly resolves 31 chromosomes and identifies a diamide resistance mutation.</title>
        <authorList>
            <person name="Ward C.M."/>
            <person name="Perry K.D."/>
            <person name="Baker G."/>
            <person name="Powis K."/>
            <person name="Heckel D.G."/>
            <person name="Baxter S.W."/>
        </authorList>
    </citation>
    <scope>NUCLEOTIDE SEQUENCE [LARGE SCALE GENOMIC DNA]</scope>
    <source>
        <strain evidence="2 3">LV</strain>
        <tissue evidence="2">Single pupa</tissue>
    </source>
</reference>
<dbReference type="EMBL" id="JAHIBW010000026">
    <property type="protein sequence ID" value="KAG7297238.1"/>
    <property type="molecule type" value="Genomic_DNA"/>
</dbReference>
<protein>
    <submittedName>
        <fullName evidence="2">Uncharacterized protein</fullName>
    </submittedName>
</protein>
<name>A0ABQ7PW76_PLUXY</name>
<evidence type="ECO:0000256" key="1">
    <source>
        <dbReference type="SAM" id="MobiDB-lite"/>
    </source>
</evidence>
<accession>A0ABQ7PW76</accession>
<keyword evidence="3" id="KW-1185">Reference proteome</keyword>
<gene>
    <name evidence="2" type="ORF">JYU34_019177</name>
</gene>
<evidence type="ECO:0000313" key="2">
    <source>
        <dbReference type="EMBL" id="KAG7297238.1"/>
    </source>
</evidence>
<organism evidence="2 3">
    <name type="scientific">Plutella xylostella</name>
    <name type="common">Diamondback moth</name>
    <name type="synonym">Plutella maculipennis</name>
    <dbReference type="NCBI Taxonomy" id="51655"/>
    <lineage>
        <taxon>Eukaryota</taxon>
        <taxon>Metazoa</taxon>
        <taxon>Ecdysozoa</taxon>
        <taxon>Arthropoda</taxon>
        <taxon>Hexapoda</taxon>
        <taxon>Insecta</taxon>
        <taxon>Pterygota</taxon>
        <taxon>Neoptera</taxon>
        <taxon>Endopterygota</taxon>
        <taxon>Lepidoptera</taxon>
        <taxon>Glossata</taxon>
        <taxon>Ditrysia</taxon>
        <taxon>Yponomeutoidea</taxon>
        <taxon>Plutellidae</taxon>
        <taxon>Plutella</taxon>
    </lineage>
</organism>
<dbReference type="Proteomes" id="UP000823941">
    <property type="component" value="Chromosome 26"/>
</dbReference>
<feature type="region of interest" description="Disordered" evidence="1">
    <location>
        <begin position="52"/>
        <end position="73"/>
    </location>
</feature>
<sequence length="165" mass="17625">MKRYLQNPSECLECSAKSDHELSSPQALQRLLGAARGTRLGARHTARCAAHGPAAVDHERASSSTTSGLNLGRITPTREAGDLSVSFMAAIPQFRITKSNRHLEALSSPPLCVPFTRLDPTSDNEAGGGPKRSLSSSSDMARGVRVGGHIKHSGSSQLRFNQNHN</sequence>
<comment type="caution">
    <text evidence="2">The sequence shown here is derived from an EMBL/GenBank/DDBJ whole genome shotgun (WGS) entry which is preliminary data.</text>
</comment>
<feature type="compositionally biased region" description="Polar residues" evidence="1">
    <location>
        <begin position="153"/>
        <end position="165"/>
    </location>
</feature>
<evidence type="ECO:0000313" key="3">
    <source>
        <dbReference type="Proteomes" id="UP000823941"/>
    </source>
</evidence>
<proteinExistence type="predicted"/>
<feature type="region of interest" description="Disordered" evidence="1">
    <location>
        <begin position="117"/>
        <end position="165"/>
    </location>
</feature>